<keyword evidence="1" id="KW-1133">Transmembrane helix</keyword>
<feature type="transmembrane region" description="Helical" evidence="1">
    <location>
        <begin position="31"/>
        <end position="50"/>
    </location>
</feature>
<dbReference type="OrthoDB" id="6126320at2"/>
<gene>
    <name evidence="2" type="ORF">EPA99_13815</name>
</gene>
<proteinExistence type="predicted"/>
<reference evidence="2 3" key="1">
    <citation type="submission" date="2019-01" db="EMBL/GenBank/DDBJ databases">
        <title>Pseudoxanthomonas composti sp. nov., isolated from compost.</title>
        <authorList>
            <person name="Yang G."/>
        </authorList>
    </citation>
    <scope>NUCLEOTIDE SEQUENCE [LARGE SCALE GENOMIC DNA]</scope>
    <source>
        <strain evidence="2 3">GSS15</strain>
    </source>
</reference>
<dbReference type="EMBL" id="SAWZ01000007">
    <property type="protein sequence ID" value="RXR03504.1"/>
    <property type="molecule type" value="Genomic_DNA"/>
</dbReference>
<name>A0A4Q1JT12_9GAMM</name>
<organism evidence="2 3">
    <name type="scientific">Pseudoxanthomonas composti</name>
    <dbReference type="NCBI Taxonomy" id="2137479"/>
    <lineage>
        <taxon>Bacteria</taxon>
        <taxon>Pseudomonadati</taxon>
        <taxon>Pseudomonadota</taxon>
        <taxon>Gammaproteobacteria</taxon>
        <taxon>Lysobacterales</taxon>
        <taxon>Lysobacteraceae</taxon>
        <taxon>Pseudoxanthomonas</taxon>
    </lineage>
</organism>
<evidence type="ECO:0000256" key="1">
    <source>
        <dbReference type="SAM" id="Phobius"/>
    </source>
</evidence>
<keyword evidence="3" id="KW-1185">Reference proteome</keyword>
<protein>
    <submittedName>
        <fullName evidence="2">Uncharacterized protein</fullName>
    </submittedName>
</protein>
<keyword evidence="1" id="KW-0812">Transmembrane</keyword>
<evidence type="ECO:0000313" key="3">
    <source>
        <dbReference type="Proteomes" id="UP000289784"/>
    </source>
</evidence>
<keyword evidence="1" id="KW-0472">Membrane</keyword>
<dbReference type="Proteomes" id="UP000289784">
    <property type="component" value="Unassembled WGS sequence"/>
</dbReference>
<sequence length="737" mass="81638">MTRPPAADAPSSSPNDRRPWRARLPRWARRLALGLLALYALYLLAGNVFLNSPLGAKAVNRQPQKFHMQWQRGLTWWPGRVVLWEVVVGGQVRRNQWQAQGARVSGHIGLLPLLQRRLRVTDVDAEAVRAQVTQVEHEIPPPTYRPGGWRLEFPSIHSDSVLGGSWGDLRVAGRGSAQVGFTKQLRGGPMQLLPSQADLHGAQVVLKGLELLHAANLKAGFSIEPHRSTQAKGAEKLDLTRISLSVDGSTAGLALRQQEDGRVQVRLEPGAGRAHGQLAFAEGALRPGGALQWQMPVRIIDMQGREHRNTLDAQLSVDQDLHLRARLPAQTDGVLSADVDVSLAGRQVIVPAVRLLVPRLSGRVAGRWQFSSLRWLTRLFVDAPWLSLRGAGEVEGDLRLDHGVLMPGSRMAAPRVEAVAELIGSRVEGAASAEAVLKEVKGVARSHLEVRMQRFAIAPLDAPKSRFVEGNDLQLSLDGPADLVRMREDAQARARFRNARVPDLRAYNRYLPNAHLRFEGGRGVLSGDLQLDAAGRIGRGRVDLRGEAARVRAAGIALTGDVDLALKLQRADLKRNRLDMAGSRLGLRNVSFQDGQGSRSGWWAQLDLAKASLGWNQRLDVQGSAQARMKNVAFVLDLFSQQKDYPKWIFNLIDAGQAQVTTQVDWQGQTLLLRDIRARNERFELDGQFRMQGQRQYGDLYASWGVLGMAVELRDAQRKFHVLGARRWYDAQPRLRP</sequence>
<dbReference type="RefSeq" id="WP_129471816.1">
    <property type="nucleotide sequence ID" value="NZ_SAWZ01000007.1"/>
</dbReference>
<comment type="caution">
    <text evidence="2">The sequence shown here is derived from an EMBL/GenBank/DDBJ whole genome shotgun (WGS) entry which is preliminary data.</text>
</comment>
<dbReference type="AlphaFoldDB" id="A0A4Q1JT12"/>
<evidence type="ECO:0000313" key="2">
    <source>
        <dbReference type="EMBL" id="RXR03504.1"/>
    </source>
</evidence>
<accession>A0A4Q1JT12</accession>